<organism evidence="1 2">
    <name type="scientific">Hyalangium rubrum</name>
    <dbReference type="NCBI Taxonomy" id="3103134"/>
    <lineage>
        <taxon>Bacteria</taxon>
        <taxon>Pseudomonadati</taxon>
        <taxon>Myxococcota</taxon>
        <taxon>Myxococcia</taxon>
        <taxon>Myxococcales</taxon>
        <taxon>Cystobacterineae</taxon>
        <taxon>Archangiaceae</taxon>
        <taxon>Hyalangium</taxon>
    </lineage>
</organism>
<name>A0ABU5H722_9BACT</name>
<proteinExistence type="predicted"/>
<dbReference type="RefSeq" id="WP_321548001.1">
    <property type="nucleotide sequence ID" value="NZ_JAXIVS010000007.1"/>
</dbReference>
<evidence type="ECO:0008006" key="3">
    <source>
        <dbReference type="Google" id="ProtNLM"/>
    </source>
</evidence>
<dbReference type="PROSITE" id="PS51257">
    <property type="entry name" value="PROKAR_LIPOPROTEIN"/>
    <property type="match status" value="1"/>
</dbReference>
<accession>A0ABU5H722</accession>
<comment type="caution">
    <text evidence="1">The sequence shown here is derived from an EMBL/GenBank/DDBJ whole genome shotgun (WGS) entry which is preliminary data.</text>
</comment>
<sequence length="174" mass="18815">MRRLMGLLVFTCVVTGCKSREEKLQAAEDQGNMLVSTKARIVKGVGEALKTEGKEAAQVVTEGSGEVVKAVGVGFDKGISQVKLAVHQELGPKGLGATRATRAEAAAARHSITVYVTMDQAYTGPLELRAYDAANLEIGRSKVQMDEKSSTAKYVDFEFDPRTPLLTVDHFELR</sequence>
<evidence type="ECO:0000313" key="1">
    <source>
        <dbReference type="EMBL" id="MDY7229281.1"/>
    </source>
</evidence>
<protein>
    <recommendedName>
        <fullName evidence="3">Lipoprotein</fullName>
    </recommendedName>
</protein>
<keyword evidence="2" id="KW-1185">Reference proteome</keyword>
<gene>
    <name evidence="1" type="ORF">SYV04_23010</name>
</gene>
<reference evidence="1 2" key="1">
    <citation type="submission" date="2023-12" db="EMBL/GenBank/DDBJ databases">
        <title>the genome sequence of Hyalangium sp. s54d21.</title>
        <authorList>
            <person name="Zhang X."/>
        </authorList>
    </citation>
    <scope>NUCLEOTIDE SEQUENCE [LARGE SCALE GENOMIC DNA]</scope>
    <source>
        <strain evidence="2">s54d21</strain>
    </source>
</reference>
<evidence type="ECO:0000313" key="2">
    <source>
        <dbReference type="Proteomes" id="UP001291309"/>
    </source>
</evidence>
<dbReference type="Proteomes" id="UP001291309">
    <property type="component" value="Unassembled WGS sequence"/>
</dbReference>
<dbReference type="EMBL" id="JAXIVS010000007">
    <property type="protein sequence ID" value="MDY7229281.1"/>
    <property type="molecule type" value="Genomic_DNA"/>
</dbReference>